<keyword evidence="1" id="KW-0808">Transferase</keyword>
<sequence>MKKSIVCIAFYIPGTGLTRVMDALVQQFRDEYMVHYVGVGYKGPRIEQPGLTIYPTNLEGGDVMGSYIARELIEAIEPECVFILQDVWHFQRYMMVFDGLRDKTKIVGYTPIDGEVTNPESVSYLLGLDTLVLYTEWARDQVRNALLEIAPEEKLPRMEVVAHGVDTKQFYHLEDRQAVRKEVFPGLEEGAFVVLNASRPCVRKRVDLTLRAFAAFAEDKPAKVKLCLHQAIREEQSLQLLDLIKELDIEGRVVLNPFSGRRESEVLSDEDLNKLYNACDVGVNSSMGEGWGLVSFEHAATGAAQIVPDHTACAELWKDSGIVVETEPSEIGQISPFVMTQPTLESLQAAFELLYSNFSERERLAERCYQNAQREAYTWEAIAKQWESVFQAAVRLPNNQPVLVG</sequence>
<dbReference type="Pfam" id="PF13692">
    <property type="entry name" value="Glyco_trans_1_4"/>
    <property type="match status" value="1"/>
</dbReference>
<dbReference type="PANTHER" id="PTHR12526">
    <property type="entry name" value="GLYCOSYLTRANSFERASE"/>
    <property type="match status" value="1"/>
</dbReference>
<name>A0A1M6CYH2_9BACT</name>
<dbReference type="AlphaFoldDB" id="A0A1M6CYH2"/>
<dbReference type="STRING" id="1123071.SAMN02745181_0597"/>
<evidence type="ECO:0000313" key="1">
    <source>
        <dbReference type="EMBL" id="SHI65854.1"/>
    </source>
</evidence>
<gene>
    <name evidence="1" type="ORF">SAMN02745181_0597</name>
</gene>
<dbReference type="OrthoDB" id="623300at2"/>
<dbReference type="Gene3D" id="3.40.50.2000">
    <property type="entry name" value="Glycogen Phosphorylase B"/>
    <property type="match status" value="1"/>
</dbReference>
<dbReference type="CDD" id="cd03801">
    <property type="entry name" value="GT4_PimA-like"/>
    <property type="match status" value="1"/>
</dbReference>
<protein>
    <submittedName>
        <fullName evidence="1">Glycosyltransferase involved in cell wall bisynthesis</fullName>
    </submittedName>
</protein>
<dbReference type="GO" id="GO:0016740">
    <property type="term" value="F:transferase activity"/>
    <property type="evidence" value="ECO:0007669"/>
    <property type="project" value="UniProtKB-KW"/>
</dbReference>
<dbReference type="InParanoid" id="A0A1M6CYH2"/>
<dbReference type="EMBL" id="FQYR01000002">
    <property type="protein sequence ID" value="SHI65854.1"/>
    <property type="molecule type" value="Genomic_DNA"/>
</dbReference>
<accession>A0A1M6CYH2</accession>
<reference evidence="1 2" key="1">
    <citation type="submission" date="2016-11" db="EMBL/GenBank/DDBJ databases">
        <authorList>
            <person name="Jaros S."/>
            <person name="Januszkiewicz K."/>
            <person name="Wedrychowicz H."/>
        </authorList>
    </citation>
    <scope>NUCLEOTIDE SEQUENCE [LARGE SCALE GENOMIC DNA]</scope>
    <source>
        <strain evidence="1 2">DSM 18772</strain>
    </source>
</reference>
<dbReference type="Gene3D" id="3.40.50.11930">
    <property type="match status" value="1"/>
</dbReference>
<dbReference type="RefSeq" id="WP_143157995.1">
    <property type="nucleotide sequence ID" value="NZ_FQYR01000002.1"/>
</dbReference>
<dbReference type="SUPFAM" id="SSF53756">
    <property type="entry name" value="UDP-Glycosyltransferase/glycogen phosphorylase"/>
    <property type="match status" value="1"/>
</dbReference>
<dbReference type="Proteomes" id="UP000184510">
    <property type="component" value="Unassembled WGS sequence"/>
</dbReference>
<organism evidence="1 2">
    <name type="scientific">Rubritalea squalenifaciens DSM 18772</name>
    <dbReference type="NCBI Taxonomy" id="1123071"/>
    <lineage>
        <taxon>Bacteria</taxon>
        <taxon>Pseudomonadati</taxon>
        <taxon>Verrucomicrobiota</taxon>
        <taxon>Verrucomicrobiia</taxon>
        <taxon>Verrucomicrobiales</taxon>
        <taxon>Rubritaleaceae</taxon>
        <taxon>Rubritalea</taxon>
    </lineage>
</organism>
<evidence type="ECO:0000313" key="2">
    <source>
        <dbReference type="Proteomes" id="UP000184510"/>
    </source>
</evidence>
<keyword evidence="2" id="KW-1185">Reference proteome</keyword>
<proteinExistence type="predicted"/>